<dbReference type="PANTHER" id="PTHR30337">
    <property type="entry name" value="COMPONENT OF ATP-DEPENDENT DSDNA EXONUCLEASE"/>
    <property type="match status" value="1"/>
</dbReference>
<evidence type="ECO:0000256" key="4">
    <source>
        <dbReference type="ARBA" id="ARBA00022722"/>
    </source>
</evidence>
<dbReference type="InterPro" id="IPR004843">
    <property type="entry name" value="Calcineurin-like_PHP"/>
</dbReference>
<dbReference type="InterPro" id="IPR041796">
    <property type="entry name" value="Mre11_N"/>
</dbReference>
<keyword evidence="7" id="KW-0255">Endonuclease</keyword>
<gene>
    <name evidence="7" type="primary">sbcD</name>
    <name evidence="10" type="ORF">ACFQS8_11620</name>
</gene>
<keyword evidence="6 7" id="KW-0269">Exonuclease</keyword>
<evidence type="ECO:0000313" key="11">
    <source>
        <dbReference type="Proteomes" id="UP001596492"/>
    </source>
</evidence>
<protein>
    <recommendedName>
        <fullName evidence="3 7">Nuclease SbcCD subunit D</fullName>
    </recommendedName>
</protein>
<evidence type="ECO:0000256" key="6">
    <source>
        <dbReference type="ARBA" id="ARBA00022839"/>
    </source>
</evidence>
<name>A0ABW2IMS5_9PROT</name>
<sequence>MKILHTSDWHLGRTFKGESLIEDHAYFLSQLMDIILTQEPDVLIIAGDIFDRASPPASAISQFDEFQRQVYHNTATALVILAGNHDSGERIGINGPFADRNRVLIRGRLEKDDTPLILNDEYGPIAFSALPFGEIYAARETFDNTRISSPADVIAAQVECARKHIPTNARWIISAHAFVTGASTTESERSLSVGGIETVSASVFEGAHYVALGHLHRAQKVGSDHIRYSGSPLAFAFDEAGSEKSVTMITLGRDGVSNIELLPLKALRQVRILKGNLRDLENMTNDPNRSDLVHAVLTDTGALVDPMARLRKTFPNAITLEREARQTTQSDGKGRATAKLNDPQAVIREFLTYVRDDAISDNEQAILDTAFKDISNEKA</sequence>
<keyword evidence="7" id="KW-0233">DNA recombination</keyword>
<dbReference type="InterPro" id="IPR026843">
    <property type="entry name" value="SbcD_C"/>
</dbReference>
<evidence type="ECO:0000256" key="3">
    <source>
        <dbReference type="ARBA" id="ARBA00013365"/>
    </source>
</evidence>
<evidence type="ECO:0000259" key="9">
    <source>
        <dbReference type="Pfam" id="PF12320"/>
    </source>
</evidence>
<dbReference type="EMBL" id="JBHTBR010000005">
    <property type="protein sequence ID" value="MFC7292269.1"/>
    <property type="molecule type" value="Genomic_DNA"/>
</dbReference>
<dbReference type="NCBIfam" id="TIGR00619">
    <property type="entry name" value="sbcd"/>
    <property type="match status" value="1"/>
</dbReference>
<keyword evidence="11" id="KW-1185">Reference proteome</keyword>
<dbReference type="InterPro" id="IPR004593">
    <property type="entry name" value="SbcD"/>
</dbReference>
<evidence type="ECO:0000256" key="2">
    <source>
        <dbReference type="ARBA" id="ARBA00011322"/>
    </source>
</evidence>
<dbReference type="Gene3D" id="3.60.21.10">
    <property type="match status" value="1"/>
</dbReference>
<dbReference type="RefSeq" id="WP_382167564.1">
    <property type="nucleotide sequence ID" value="NZ_JBHTBR010000005.1"/>
</dbReference>
<proteinExistence type="inferred from homology"/>
<keyword evidence="4 7" id="KW-0540">Nuclease</keyword>
<dbReference type="Proteomes" id="UP001596492">
    <property type="component" value="Unassembled WGS sequence"/>
</dbReference>
<comment type="caution">
    <text evidence="10">The sequence shown here is derived from an EMBL/GenBank/DDBJ whole genome shotgun (WGS) entry which is preliminary data.</text>
</comment>
<dbReference type="CDD" id="cd00840">
    <property type="entry name" value="MPP_Mre11_N"/>
    <property type="match status" value="1"/>
</dbReference>
<dbReference type="Pfam" id="PF12320">
    <property type="entry name" value="SbcD_C"/>
    <property type="match status" value="1"/>
</dbReference>
<feature type="domain" description="Calcineurin-like phosphoesterase" evidence="8">
    <location>
        <begin position="1"/>
        <end position="217"/>
    </location>
</feature>
<comment type="function">
    <text evidence="7">SbcCD cleaves DNA hairpin structures. These structures can inhibit DNA replication and are intermediates in certain DNA recombination reactions. The complex acts as a 3'-&gt;5' double strand exonuclease that can open hairpins. It also has a 5' single-strand endonuclease activity.</text>
</comment>
<evidence type="ECO:0000313" key="10">
    <source>
        <dbReference type="EMBL" id="MFC7292269.1"/>
    </source>
</evidence>
<organism evidence="10 11">
    <name type="scientific">Hirschia litorea</name>
    <dbReference type="NCBI Taxonomy" id="1199156"/>
    <lineage>
        <taxon>Bacteria</taxon>
        <taxon>Pseudomonadati</taxon>
        <taxon>Pseudomonadota</taxon>
        <taxon>Alphaproteobacteria</taxon>
        <taxon>Hyphomonadales</taxon>
        <taxon>Hyphomonadaceae</taxon>
        <taxon>Hirschia</taxon>
    </lineage>
</organism>
<comment type="subunit">
    <text evidence="2 7">Heterodimer of SbcC and SbcD.</text>
</comment>
<evidence type="ECO:0000256" key="5">
    <source>
        <dbReference type="ARBA" id="ARBA00022801"/>
    </source>
</evidence>
<evidence type="ECO:0000256" key="7">
    <source>
        <dbReference type="RuleBase" id="RU363069"/>
    </source>
</evidence>
<dbReference type="PANTHER" id="PTHR30337:SF0">
    <property type="entry name" value="NUCLEASE SBCCD SUBUNIT D"/>
    <property type="match status" value="1"/>
</dbReference>
<dbReference type="SUPFAM" id="SSF56300">
    <property type="entry name" value="Metallo-dependent phosphatases"/>
    <property type="match status" value="1"/>
</dbReference>
<keyword evidence="7" id="KW-0235">DNA replication</keyword>
<dbReference type="Pfam" id="PF00149">
    <property type="entry name" value="Metallophos"/>
    <property type="match status" value="1"/>
</dbReference>
<dbReference type="GO" id="GO:0004527">
    <property type="term" value="F:exonuclease activity"/>
    <property type="evidence" value="ECO:0007669"/>
    <property type="project" value="UniProtKB-KW"/>
</dbReference>
<dbReference type="InterPro" id="IPR029052">
    <property type="entry name" value="Metallo-depent_PP-like"/>
</dbReference>
<evidence type="ECO:0000259" key="8">
    <source>
        <dbReference type="Pfam" id="PF00149"/>
    </source>
</evidence>
<feature type="domain" description="Nuclease SbcCD subunit D C-terminal" evidence="9">
    <location>
        <begin position="268"/>
        <end position="352"/>
    </location>
</feature>
<reference evidence="11" key="1">
    <citation type="journal article" date="2019" name="Int. J. Syst. Evol. Microbiol.">
        <title>The Global Catalogue of Microorganisms (GCM) 10K type strain sequencing project: providing services to taxonomists for standard genome sequencing and annotation.</title>
        <authorList>
            <consortium name="The Broad Institute Genomics Platform"/>
            <consortium name="The Broad Institute Genome Sequencing Center for Infectious Disease"/>
            <person name="Wu L."/>
            <person name="Ma J."/>
        </authorList>
    </citation>
    <scope>NUCLEOTIDE SEQUENCE [LARGE SCALE GENOMIC DNA]</scope>
    <source>
        <strain evidence="11">CCUG 51308</strain>
    </source>
</reference>
<accession>A0ABW2IMS5</accession>
<dbReference type="InterPro" id="IPR050535">
    <property type="entry name" value="DNA_Repair-Maintenance_Comp"/>
</dbReference>
<keyword evidence="5 7" id="KW-0378">Hydrolase</keyword>
<evidence type="ECO:0000256" key="1">
    <source>
        <dbReference type="ARBA" id="ARBA00010555"/>
    </source>
</evidence>
<comment type="similarity">
    <text evidence="1 7">Belongs to the SbcD family.</text>
</comment>